<organism evidence="1 2">
    <name type="scientific">Sphingomonas xinjiangensis</name>
    <dbReference type="NCBI Taxonomy" id="643568"/>
    <lineage>
        <taxon>Bacteria</taxon>
        <taxon>Pseudomonadati</taxon>
        <taxon>Pseudomonadota</taxon>
        <taxon>Alphaproteobacteria</taxon>
        <taxon>Sphingomonadales</taxon>
        <taxon>Sphingomonadaceae</taxon>
        <taxon>Sphingomonas</taxon>
    </lineage>
</organism>
<name>A0A840YP19_9SPHN</name>
<evidence type="ECO:0000313" key="2">
    <source>
        <dbReference type="Proteomes" id="UP000527143"/>
    </source>
</evidence>
<comment type="caution">
    <text evidence="1">The sequence shown here is derived from an EMBL/GenBank/DDBJ whole genome shotgun (WGS) entry which is preliminary data.</text>
</comment>
<sequence length="62" mass="6788">MPETAADRIEQALARIEAAANARTHEEQRLRQRHARLRGTVEEALASIDALLAHESADGDQG</sequence>
<accession>A0A840YP19</accession>
<dbReference type="RefSeq" id="WP_184084207.1">
    <property type="nucleotide sequence ID" value="NZ_JACIJF010000001.1"/>
</dbReference>
<protein>
    <submittedName>
        <fullName evidence="1">Uncharacterized protein</fullName>
    </submittedName>
</protein>
<evidence type="ECO:0000313" key="1">
    <source>
        <dbReference type="EMBL" id="MBB5709043.1"/>
    </source>
</evidence>
<dbReference type="AlphaFoldDB" id="A0A840YP19"/>
<dbReference type="EMBL" id="JACIJF010000001">
    <property type="protein sequence ID" value="MBB5709043.1"/>
    <property type="molecule type" value="Genomic_DNA"/>
</dbReference>
<keyword evidence="2" id="KW-1185">Reference proteome</keyword>
<reference evidence="1 2" key="1">
    <citation type="submission" date="2020-08" db="EMBL/GenBank/DDBJ databases">
        <title>Genomic Encyclopedia of Type Strains, Phase IV (KMG-IV): sequencing the most valuable type-strain genomes for metagenomic binning, comparative biology and taxonomic classification.</title>
        <authorList>
            <person name="Goeker M."/>
        </authorList>
    </citation>
    <scope>NUCLEOTIDE SEQUENCE [LARGE SCALE GENOMIC DNA]</scope>
    <source>
        <strain evidence="1 2">DSM 26736</strain>
    </source>
</reference>
<proteinExistence type="predicted"/>
<dbReference type="Proteomes" id="UP000527143">
    <property type="component" value="Unassembled WGS sequence"/>
</dbReference>
<gene>
    <name evidence="1" type="ORF">FHT02_000249</name>
</gene>